<dbReference type="Proteomes" id="UP001277761">
    <property type="component" value="Unassembled WGS sequence"/>
</dbReference>
<organism evidence="2 3">
    <name type="scientific">Patulibacter brassicae</name>
    <dbReference type="NCBI Taxonomy" id="1705717"/>
    <lineage>
        <taxon>Bacteria</taxon>
        <taxon>Bacillati</taxon>
        <taxon>Actinomycetota</taxon>
        <taxon>Thermoleophilia</taxon>
        <taxon>Solirubrobacterales</taxon>
        <taxon>Patulibacteraceae</taxon>
        <taxon>Patulibacter</taxon>
    </lineage>
</organism>
<dbReference type="RefSeq" id="WP_319954959.1">
    <property type="nucleotide sequence ID" value="NZ_JAXAVX010000008.1"/>
</dbReference>
<evidence type="ECO:0000313" key="3">
    <source>
        <dbReference type="Proteomes" id="UP001277761"/>
    </source>
</evidence>
<protein>
    <submittedName>
        <fullName evidence="2">Uncharacterized protein</fullName>
    </submittedName>
</protein>
<sequence>MALAIHLPYYATGLRADQLGEALEGLTADLLRHGAHDVRLYRSKEDAYRFRQVIVVASKADWTRIWNSEFFIDFRTTKIALYQKPLAYEMYEVISSGLAPDPETQDAPVQNEGTASAPVVGSSPGLSA</sequence>
<feature type="region of interest" description="Disordered" evidence="1">
    <location>
        <begin position="99"/>
        <end position="128"/>
    </location>
</feature>
<accession>A0ABU4VLU7</accession>
<evidence type="ECO:0000313" key="2">
    <source>
        <dbReference type="EMBL" id="MDX8152803.1"/>
    </source>
</evidence>
<reference evidence="2 3" key="1">
    <citation type="submission" date="2023-11" db="EMBL/GenBank/DDBJ databases">
        <authorList>
            <person name="Xu M."/>
            <person name="Jiang T."/>
        </authorList>
    </citation>
    <scope>NUCLEOTIDE SEQUENCE [LARGE SCALE GENOMIC DNA]</scope>
    <source>
        <strain evidence="2 3">SD</strain>
    </source>
</reference>
<evidence type="ECO:0000256" key="1">
    <source>
        <dbReference type="SAM" id="MobiDB-lite"/>
    </source>
</evidence>
<comment type="caution">
    <text evidence="2">The sequence shown here is derived from an EMBL/GenBank/DDBJ whole genome shotgun (WGS) entry which is preliminary data.</text>
</comment>
<keyword evidence="3" id="KW-1185">Reference proteome</keyword>
<gene>
    <name evidence="2" type="ORF">SK069_14475</name>
</gene>
<proteinExistence type="predicted"/>
<dbReference type="EMBL" id="JAXAVX010000008">
    <property type="protein sequence ID" value="MDX8152803.1"/>
    <property type="molecule type" value="Genomic_DNA"/>
</dbReference>
<name>A0ABU4VLU7_9ACTN</name>